<reference evidence="1" key="1">
    <citation type="submission" date="2014-11" db="EMBL/GenBank/DDBJ databases">
        <authorList>
            <person name="Amaro Gonzalez C."/>
        </authorList>
    </citation>
    <scope>NUCLEOTIDE SEQUENCE</scope>
</reference>
<dbReference type="AlphaFoldDB" id="A0A0E9WQE0"/>
<dbReference type="EMBL" id="GBXM01015933">
    <property type="protein sequence ID" value="JAH92644.1"/>
    <property type="molecule type" value="Transcribed_RNA"/>
</dbReference>
<name>A0A0E9WQE0_ANGAN</name>
<protein>
    <submittedName>
        <fullName evidence="1">Uncharacterized protein</fullName>
    </submittedName>
</protein>
<sequence length="74" mass="8133">MWYHLSFPRMATAMQLWQTAFTSYGPCHRGAKASCFTKTRTITMSPSVNLISEVGLNCASLRRSACCCFSAACA</sequence>
<reference evidence="1" key="2">
    <citation type="journal article" date="2015" name="Fish Shellfish Immunol.">
        <title>Early steps in the European eel (Anguilla anguilla)-Vibrio vulnificus interaction in the gills: Role of the RtxA13 toxin.</title>
        <authorList>
            <person name="Callol A."/>
            <person name="Pajuelo D."/>
            <person name="Ebbesson L."/>
            <person name="Teles M."/>
            <person name="MacKenzie S."/>
            <person name="Amaro C."/>
        </authorList>
    </citation>
    <scope>NUCLEOTIDE SEQUENCE</scope>
</reference>
<evidence type="ECO:0000313" key="1">
    <source>
        <dbReference type="EMBL" id="JAH92644.1"/>
    </source>
</evidence>
<proteinExistence type="predicted"/>
<accession>A0A0E9WQE0</accession>
<organism evidence="1">
    <name type="scientific">Anguilla anguilla</name>
    <name type="common">European freshwater eel</name>
    <name type="synonym">Muraena anguilla</name>
    <dbReference type="NCBI Taxonomy" id="7936"/>
    <lineage>
        <taxon>Eukaryota</taxon>
        <taxon>Metazoa</taxon>
        <taxon>Chordata</taxon>
        <taxon>Craniata</taxon>
        <taxon>Vertebrata</taxon>
        <taxon>Euteleostomi</taxon>
        <taxon>Actinopterygii</taxon>
        <taxon>Neopterygii</taxon>
        <taxon>Teleostei</taxon>
        <taxon>Anguilliformes</taxon>
        <taxon>Anguillidae</taxon>
        <taxon>Anguilla</taxon>
    </lineage>
</organism>